<evidence type="ECO:0000256" key="2">
    <source>
        <dbReference type="ARBA" id="ARBA00023015"/>
    </source>
</evidence>
<dbReference type="GO" id="GO:0003677">
    <property type="term" value="F:DNA binding"/>
    <property type="evidence" value="ECO:0007669"/>
    <property type="project" value="InterPro"/>
</dbReference>
<keyword evidence="8" id="KW-1185">Reference proteome</keyword>
<feature type="domain" description="Heat-inducible transcription repressor HrcA C-terminal" evidence="6">
    <location>
        <begin position="109"/>
        <end position="340"/>
    </location>
</feature>
<dbReference type="PANTHER" id="PTHR34824:SF1">
    <property type="entry name" value="HEAT-INDUCIBLE TRANSCRIPTION REPRESSOR HRCA"/>
    <property type="match status" value="1"/>
</dbReference>
<dbReference type="Gene3D" id="1.10.10.10">
    <property type="entry name" value="Winged helix-like DNA-binding domain superfamily/Winged helix DNA-binding domain"/>
    <property type="match status" value="1"/>
</dbReference>
<evidence type="ECO:0000256" key="1">
    <source>
        <dbReference type="ARBA" id="ARBA00022491"/>
    </source>
</evidence>
<evidence type="ECO:0000313" key="7">
    <source>
        <dbReference type="EMBL" id="PSF33071.1"/>
    </source>
</evidence>
<dbReference type="InterPro" id="IPR021153">
    <property type="entry name" value="HrcA_C"/>
</dbReference>
<dbReference type="AlphaFoldDB" id="A0A2T1LSP5"/>
<keyword evidence="4 5" id="KW-0804">Transcription</keyword>
<dbReference type="InterPro" id="IPR029016">
    <property type="entry name" value="GAF-like_dom_sf"/>
</dbReference>
<dbReference type="InterPro" id="IPR002571">
    <property type="entry name" value="HrcA"/>
</dbReference>
<dbReference type="NCBIfam" id="TIGR00331">
    <property type="entry name" value="hrcA"/>
    <property type="match status" value="1"/>
</dbReference>
<dbReference type="EMBL" id="PXOH01000034">
    <property type="protein sequence ID" value="PSF33071.1"/>
    <property type="molecule type" value="Genomic_DNA"/>
</dbReference>
<sequence length="360" mass="40913">MPKSNLNERYQKILKATVKHYIATAEPVGSKTLVEGYNFRVSSATIRNVLGQLEKEGFLYQPHTSSGRVPSDSGYRIYVDELMSPDETISKQVEQNLLHQLKRESWHFDTLLQRATQILANISGYIAIITLPQTASNKLKHLQLVQVSSKQMMLIIVTDGYQTQSVLMDIPATILDDETEVLAELNILSNFLNHQLKGYSVSELVNLDWSRIDQEFLQYKNFIKNLVQEISQRLQVEQTPSIIMHGVSEVLRHPEFSHLQQVQMLLHLLEQQQDQLIPLICEYSESETLSKKVNVRIGSENPLKSMRICTLVSAVYRQGEYPVGSVGIIGPTRMLYENTISLVETTADYLTEALSDFITA</sequence>
<dbReference type="PANTHER" id="PTHR34824">
    <property type="entry name" value="HEAT-INDUCIBLE TRANSCRIPTION REPRESSOR HRCA"/>
    <property type="match status" value="1"/>
</dbReference>
<keyword evidence="2 5" id="KW-0805">Transcription regulation</keyword>
<gene>
    <name evidence="5" type="primary">hrcA</name>
    <name evidence="7" type="ORF">C7H19_20960</name>
</gene>
<dbReference type="Gene3D" id="3.30.390.60">
    <property type="entry name" value="Heat-inducible transcription repressor hrca homolog, domain 3"/>
    <property type="match status" value="1"/>
</dbReference>
<dbReference type="Pfam" id="PF01628">
    <property type="entry name" value="HrcA"/>
    <property type="match status" value="1"/>
</dbReference>
<dbReference type="HAMAP" id="MF_00081">
    <property type="entry name" value="HrcA"/>
    <property type="match status" value="1"/>
</dbReference>
<dbReference type="Gene3D" id="3.30.450.40">
    <property type="match status" value="1"/>
</dbReference>
<comment type="function">
    <text evidence="5">Negative regulator of class I heat shock genes (grpE-dnaK-dnaJ and groELS operons). Prevents heat-shock induction of these operons.</text>
</comment>
<evidence type="ECO:0000313" key="8">
    <source>
        <dbReference type="Proteomes" id="UP000239001"/>
    </source>
</evidence>
<dbReference type="PIRSF" id="PIRSF005485">
    <property type="entry name" value="HrcA"/>
    <property type="match status" value="1"/>
</dbReference>
<evidence type="ECO:0000256" key="3">
    <source>
        <dbReference type="ARBA" id="ARBA00023016"/>
    </source>
</evidence>
<dbReference type="RefSeq" id="WP_106458870.1">
    <property type="nucleotide sequence ID" value="NZ_PXOH01000034.1"/>
</dbReference>
<evidence type="ECO:0000256" key="4">
    <source>
        <dbReference type="ARBA" id="ARBA00023163"/>
    </source>
</evidence>
<reference evidence="7 8" key="1">
    <citation type="submission" date="2018-03" db="EMBL/GenBank/DDBJ databases">
        <title>The ancient ancestry and fast evolution of plastids.</title>
        <authorList>
            <person name="Moore K.R."/>
            <person name="Magnabosco C."/>
            <person name="Momper L."/>
            <person name="Gold D.A."/>
            <person name="Bosak T."/>
            <person name="Fournier G.P."/>
        </authorList>
    </citation>
    <scope>NUCLEOTIDE SEQUENCE [LARGE SCALE GENOMIC DNA]</scope>
    <source>
        <strain evidence="7 8">CCALA 016</strain>
    </source>
</reference>
<dbReference type="SUPFAM" id="SSF46785">
    <property type="entry name" value="Winged helix' DNA-binding domain"/>
    <property type="match status" value="1"/>
</dbReference>
<comment type="similarity">
    <text evidence="5">Belongs to the HrcA family.</text>
</comment>
<dbReference type="InterPro" id="IPR023120">
    <property type="entry name" value="WHTH_transcript_rep_HrcA_IDD"/>
</dbReference>
<proteinExistence type="inferred from homology"/>
<name>A0A2T1LSP5_9CHRO</name>
<organism evidence="7 8">
    <name type="scientific">Aphanothece hegewaldii CCALA 016</name>
    <dbReference type="NCBI Taxonomy" id="2107694"/>
    <lineage>
        <taxon>Bacteria</taxon>
        <taxon>Bacillati</taxon>
        <taxon>Cyanobacteriota</taxon>
        <taxon>Cyanophyceae</taxon>
        <taxon>Oscillatoriophycideae</taxon>
        <taxon>Chroococcales</taxon>
        <taxon>Aphanothecaceae</taxon>
        <taxon>Aphanothece</taxon>
    </lineage>
</organism>
<keyword evidence="3 5" id="KW-0346">Stress response</keyword>
<dbReference type="Proteomes" id="UP000239001">
    <property type="component" value="Unassembled WGS sequence"/>
</dbReference>
<comment type="caution">
    <text evidence="7">The sequence shown here is derived from an EMBL/GenBank/DDBJ whole genome shotgun (WGS) entry which is preliminary data.</text>
</comment>
<accession>A0A2T1LSP5</accession>
<protein>
    <recommendedName>
        <fullName evidence="5">Heat-inducible transcription repressor HrcA</fullName>
    </recommendedName>
</protein>
<keyword evidence="1 5" id="KW-0678">Repressor</keyword>
<dbReference type="InterPro" id="IPR036388">
    <property type="entry name" value="WH-like_DNA-bd_sf"/>
</dbReference>
<reference evidence="7 8" key="2">
    <citation type="submission" date="2018-03" db="EMBL/GenBank/DDBJ databases">
        <authorList>
            <person name="Keele B.F."/>
        </authorList>
    </citation>
    <scope>NUCLEOTIDE SEQUENCE [LARGE SCALE GENOMIC DNA]</scope>
    <source>
        <strain evidence="7 8">CCALA 016</strain>
    </source>
</reference>
<dbReference type="GO" id="GO:0045892">
    <property type="term" value="P:negative regulation of DNA-templated transcription"/>
    <property type="evidence" value="ECO:0007669"/>
    <property type="project" value="UniProtKB-UniRule"/>
</dbReference>
<dbReference type="InterPro" id="IPR036390">
    <property type="entry name" value="WH_DNA-bd_sf"/>
</dbReference>
<evidence type="ECO:0000259" key="6">
    <source>
        <dbReference type="Pfam" id="PF01628"/>
    </source>
</evidence>
<dbReference type="OrthoDB" id="9783139at2"/>
<evidence type="ECO:0000256" key="5">
    <source>
        <dbReference type="HAMAP-Rule" id="MF_00081"/>
    </source>
</evidence>
<dbReference type="SUPFAM" id="SSF55781">
    <property type="entry name" value="GAF domain-like"/>
    <property type="match status" value="1"/>
</dbReference>